<dbReference type="Gene3D" id="3.40.630.30">
    <property type="match status" value="1"/>
</dbReference>
<evidence type="ECO:0000313" key="2">
    <source>
        <dbReference type="EMBL" id="ALW83679.1"/>
    </source>
</evidence>
<dbReference type="InterPro" id="IPR016181">
    <property type="entry name" value="Acyl_CoA_acyltransferase"/>
</dbReference>
<reference evidence="2 3" key="1">
    <citation type="submission" date="2015-12" db="EMBL/GenBank/DDBJ databases">
        <authorList>
            <person name="Shamseldin A."/>
            <person name="Moawad H."/>
            <person name="Abd El-Rahim W.M."/>
            <person name="Sadowsky M.J."/>
        </authorList>
    </citation>
    <scope>NUCLEOTIDE SEQUENCE [LARGE SCALE GENOMIC DNA]</scope>
    <source>
        <strain evidence="2 3">DG5B</strain>
    </source>
</reference>
<name>A0A0U3JSN7_9BACT</name>
<feature type="domain" description="N-acetyltransferase" evidence="1">
    <location>
        <begin position="132"/>
        <end position="270"/>
    </location>
</feature>
<protein>
    <recommendedName>
        <fullName evidence="1">N-acetyltransferase domain-containing protein</fullName>
    </recommendedName>
</protein>
<sequence length="270" mass="29059">MLFGDLALSQQLELTEARSNAAMVESRARLSTEVGAAHAIIAGTYACFDGPGSPLTQTFGLGLFEVPTAEIFAQLERYFRERKAPVLHEVSPLAAPETLHLLGKRGYQPLEFTNVMYRPIEASVDDLAPSALRTRPITPAEALLWAQTSARGWGAESEELGAFMLDFAPIIAQARGMHAFLVESDGKAIAAGSMFIEGNVVLLAGASTVSEARGQGAQRALLTSRLNWAAHRGCTLAMMCAQPGSQSQRNAERAGFQVAYTRLKWQLPPA</sequence>
<dbReference type="EMBL" id="CP013909">
    <property type="protein sequence ID" value="ALW83679.1"/>
    <property type="molecule type" value="Genomic_DNA"/>
</dbReference>
<dbReference type="SUPFAM" id="SSF55729">
    <property type="entry name" value="Acyl-CoA N-acyltransferases (Nat)"/>
    <property type="match status" value="1"/>
</dbReference>
<proteinExistence type="predicted"/>
<dbReference type="Pfam" id="PF00583">
    <property type="entry name" value="Acetyltransf_1"/>
    <property type="match status" value="1"/>
</dbReference>
<dbReference type="Proteomes" id="UP000059542">
    <property type="component" value="Chromosome"/>
</dbReference>
<organism evidence="2 3">
    <name type="scientific">Hymenobacter sedentarius</name>
    <dbReference type="NCBI Taxonomy" id="1411621"/>
    <lineage>
        <taxon>Bacteria</taxon>
        <taxon>Pseudomonadati</taxon>
        <taxon>Bacteroidota</taxon>
        <taxon>Cytophagia</taxon>
        <taxon>Cytophagales</taxon>
        <taxon>Hymenobacteraceae</taxon>
        <taxon>Hymenobacter</taxon>
    </lineage>
</organism>
<dbReference type="GO" id="GO:0016747">
    <property type="term" value="F:acyltransferase activity, transferring groups other than amino-acyl groups"/>
    <property type="evidence" value="ECO:0007669"/>
    <property type="project" value="InterPro"/>
</dbReference>
<evidence type="ECO:0000259" key="1">
    <source>
        <dbReference type="PROSITE" id="PS51186"/>
    </source>
</evidence>
<dbReference type="STRING" id="1411621.AUC43_00305"/>
<keyword evidence="3" id="KW-1185">Reference proteome</keyword>
<evidence type="ECO:0000313" key="3">
    <source>
        <dbReference type="Proteomes" id="UP000059542"/>
    </source>
</evidence>
<dbReference type="PROSITE" id="PS51186">
    <property type="entry name" value="GNAT"/>
    <property type="match status" value="1"/>
</dbReference>
<dbReference type="KEGG" id="hyg:AUC43_00305"/>
<gene>
    <name evidence="2" type="ORF">AUC43_00305</name>
</gene>
<dbReference type="InterPro" id="IPR000182">
    <property type="entry name" value="GNAT_dom"/>
</dbReference>
<dbReference type="OrthoDB" id="2350893at2"/>
<accession>A0A0U3JSN7</accession>
<dbReference type="AlphaFoldDB" id="A0A0U3JSN7"/>
<dbReference type="RefSeq" id="WP_068188273.1">
    <property type="nucleotide sequence ID" value="NZ_CP013909.1"/>
</dbReference>